<feature type="region of interest" description="Disordered" evidence="1">
    <location>
        <begin position="1"/>
        <end position="83"/>
    </location>
</feature>
<feature type="compositionally biased region" description="Basic and acidic residues" evidence="1">
    <location>
        <begin position="266"/>
        <end position="282"/>
    </location>
</feature>
<protein>
    <submittedName>
        <fullName evidence="2">Uncharacterized protein</fullName>
    </submittedName>
</protein>
<reference evidence="2 3" key="1">
    <citation type="submission" date="2020-08" db="EMBL/GenBank/DDBJ databases">
        <title>Plant Genome Project.</title>
        <authorList>
            <person name="Zhang R.-G."/>
        </authorList>
    </citation>
    <scope>NUCLEOTIDE SEQUENCE [LARGE SCALE GENOMIC DNA]</scope>
    <source>
        <tissue evidence="2">Rhizome</tissue>
    </source>
</reference>
<feature type="compositionally biased region" description="Basic residues" evidence="1">
    <location>
        <begin position="1"/>
        <end position="15"/>
    </location>
</feature>
<proteinExistence type="predicted"/>
<evidence type="ECO:0000313" key="2">
    <source>
        <dbReference type="EMBL" id="KAG6492545.1"/>
    </source>
</evidence>
<comment type="caution">
    <text evidence="2">The sequence shown here is derived from an EMBL/GenBank/DDBJ whole genome shotgun (WGS) entry which is preliminary data.</text>
</comment>
<accession>A0A8J5KTR0</accession>
<evidence type="ECO:0000313" key="3">
    <source>
        <dbReference type="Proteomes" id="UP000734854"/>
    </source>
</evidence>
<keyword evidence="3" id="KW-1185">Reference proteome</keyword>
<dbReference type="AlphaFoldDB" id="A0A8J5KTR0"/>
<feature type="compositionally biased region" description="Low complexity" evidence="1">
    <location>
        <begin position="71"/>
        <end position="83"/>
    </location>
</feature>
<evidence type="ECO:0000256" key="1">
    <source>
        <dbReference type="SAM" id="MobiDB-lite"/>
    </source>
</evidence>
<feature type="compositionally biased region" description="Basic and acidic residues" evidence="1">
    <location>
        <begin position="37"/>
        <end position="47"/>
    </location>
</feature>
<dbReference type="EMBL" id="JACMSC010000013">
    <property type="protein sequence ID" value="KAG6492545.1"/>
    <property type="molecule type" value="Genomic_DNA"/>
</dbReference>
<name>A0A8J5KTR0_ZINOF</name>
<organism evidence="2 3">
    <name type="scientific">Zingiber officinale</name>
    <name type="common">Ginger</name>
    <name type="synonym">Amomum zingiber</name>
    <dbReference type="NCBI Taxonomy" id="94328"/>
    <lineage>
        <taxon>Eukaryota</taxon>
        <taxon>Viridiplantae</taxon>
        <taxon>Streptophyta</taxon>
        <taxon>Embryophyta</taxon>
        <taxon>Tracheophyta</taxon>
        <taxon>Spermatophyta</taxon>
        <taxon>Magnoliopsida</taxon>
        <taxon>Liliopsida</taxon>
        <taxon>Zingiberales</taxon>
        <taxon>Zingiberaceae</taxon>
        <taxon>Zingiber</taxon>
    </lineage>
</organism>
<gene>
    <name evidence="2" type="ORF">ZIOFF_047508</name>
</gene>
<feature type="region of interest" description="Disordered" evidence="1">
    <location>
        <begin position="256"/>
        <end position="282"/>
    </location>
</feature>
<dbReference type="Proteomes" id="UP000734854">
    <property type="component" value="Unassembled WGS sequence"/>
</dbReference>
<sequence length="282" mass="30182">MPSGAKKKKRAARRKGKEELTEQGLAHPPGDNPVASSDKDRDAKEKSSSSSSSSSSDEEEQKGGKESLATEVAQVEEVPVPVSAEVEAVSVESVDVDKSGVDLEESSAVTLASVVPTDAPVPLEEETIEAAEAAAETMETSLEIHSLSHEVETKSVPILEETPVSMELPRVSGELPPDSMVLENMSSGAVDHRLDSIVEQVILKQPSKLNSRNQFPSSPKPQQAVVEIGNTKLNGSISGHRSDAIDWRDLGLLALGQKQGSNRPNQRHEEEGKLRPTSKDQT</sequence>